<dbReference type="InterPro" id="IPR020624">
    <property type="entry name" value="Schiff_base-form_aldolases_CS"/>
</dbReference>
<dbReference type="InterPro" id="IPR013785">
    <property type="entry name" value="Aldolase_TIM"/>
</dbReference>
<dbReference type="PIRSF" id="PIRSF001365">
    <property type="entry name" value="DHDPS"/>
    <property type="match status" value="1"/>
</dbReference>
<dbReference type="EMBL" id="JBHSED010000058">
    <property type="protein sequence ID" value="MFC4306442.1"/>
    <property type="molecule type" value="Genomic_DNA"/>
</dbReference>
<reference evidence="6" key="1">
    <citation type="journal article" date="2019" name="Int. J. Syst. Evol. Microbiol.">
        <title>The Global Catalogue of Microorganisms (GCM) 10K type strain sequencing project: providing services to taxonomists for standard genome sequencing and annotation.</title>
        <authorList>
            <consortium name="The Broad Institute Genomics Platform"/>
            <consortium name="The Broad Institute Genome Sequencing Center for Infectious Disease"/>
            <person name="Wu L."/>
            <person name="Ma J."/>
        </authorList>
    </citation>
    <scope>NUCLEOTIDE SEQUENCE [LARGE SCALE GENOMIC DNA]</scope>
    <source>
        <strain evidence="6">CGMCC 4.1641</strain>
    </source>
</reference>
<comment type="caution">
    <text evidence="5">The sequence shown here is derived from an EMBL/GenBank/DDBJ whole genome shotgun (WGS) entry which is preliminary data.</text>
</comment>
<sequence length="304" mass="33118">MTIHGVYPALLTPFHESGSVNYDALEKHIEFLISKGVHGLFPLGTTGEGMLMSVGERKEVARQVVRIAAGRLPVVIHVGDQTTVSTLELARHAEEIGADGVSVVCPYFFPVDDEAIYMHYAAVAQSVSESFAVYAYNFPGNARNEISLSVLLKLIERHPNIRGLKSSSDNFSQLNQIINATPEGFPIMLGPDQLFLAGLQAGTAGGVSGNANVFPEPFVQAYRCFKEGRIEEARSLQKLIWALSDAMNNGLSMSHFKHALASRGFADSIVRAPLRNISEAEKLQMLEKLEQVKAQFDFQPGGAT</sequence>
<dbReference type="CDD" id="cd00408">
    <property type="entry name" value="DHDPS-like"/>
    <property type="match status" value="1"/>
</dbReference>
<evidence type="ECO:0000256" key="4">
    <source>
        <dbReference type="PIRNR" id="PIRNR001365"/>
    </source>
</evidence>
<keyword evidence="3" id="KW-0704">Schiff base</keyword>
<evidence type="ECO:0000313" key="6">
    <source>
        <dbReference type="Proteomes" id="UP001595755"/>
    </source>
</evidence>
<proteinExistence type="inferred from homology"/>
<dbReference type="Pfam" id="PF00701">
    <property type="entry name" value="DHDPS"/>
    <property type="match status" value="1"/>
</dbReference>
<keyword evidence="2 4" id="KW-0456">Lyase</keyword>
<evidence type="ECO:0000256" key="2">
    <source>
        <dbReference type="ARBA" id="ARBA00023239"/>
    </source>
</evidence>
<dbReference type="SUPFAM" id="SSF51569">
    <property type="entry name" value="Aldolase"/>
    <property type="match status" value="1"/>
</dbReference>
<organism evidence="5 6">
    <name type="scientific">Cohnella boryungensis</name>
    <dbReference type="NCBI Taxonomy" id="768479"/>
    <lineage>
        <taxon>Bacteria</taxon>
        <taxon>Bacillati</taxon>
        <taxon>Bacillota</taxon>
        <taxon>Bacilli</taxon>
        <taxon>Bacillales</taxon>
        <taxon>Paenibacillaceae</taxon>
        <taxon>Cohnella</taxon>
    </lineage>
</organism>
<dbReference type="InterPro" id="IPR002220">
    <property type="entry name" value="DapA-like"/>
</dbReference>
<gene>
    <name evidence="5" type="ORF">ACFO1S_23745</name>
</gene>
<dbReference type="PROSITE" id="PS00665">
    <property type="entry name" value="DHDPS_1"/>
    <property type="match status" value="1"/>
</dbReference>
<evidence type="ECO:0000256" key="3">
    <source>
        <dbReference type="ARBA" id="ARBA00023270"/>
    </source>
</evidence>
<dbReference type="Proteomes" id="UP001595755">
    <property type="component" value="Unassembled WGS sequence"/>
</dbReference>
<dbReference type="SMART" id="SM01130">
    <property type="entry name" value="DHDPS"/>
    <property type="match status" value="1"/>
</dbReference>
<evidence type="ECO:0000313" key="5">
    <source>
        <dbReference type="EMBL" id="MFC4306442.1"/>
    </source>
</evidence>
<dbReference type="Gene3D" id="3.20.20.70">
    <property type="entry name" value="Aldolase class I"/>
    <property type="match status" value="1"/>
</dbReference>
<accession>A0ABV8SG55</accession>
<protein>
    <submittedName>
        <fullName evidence="5">Dihydrodipicolinate synthase family protein</fullName>
    </submittedName>
</protein>
<name>A0ABV8SG55_9BACL</name>
<dbReference type="PANTHER" id="PTHR12128">
    <property type="entry name" value="DIHYDRODIPICOLINATE SYNTHASE"/>
    <property type="match status" value="1"/>
</dbReference>
<comment type="similarity">
    <text evidence="1 4">Belongs to the DapA family.</text>
</comment>
<dbReference type="PANTHER" id="PTHR12128:SF66">
    <property type="entry name" value="4-HYDROXY-2-OXOGLUTARATE ALDOLASE, MITOCHONDRIAL"/>
    <property type="match status" value="1"/>
</dbReference>
<dbReference type="PRINTS" id="PR00146">
    <property type="entry name" value="DHPICSNTHASE"/>
</dbReference>
<dbReference type="RefSeq" id="WP_204605109.1">
    <property type="nucleotide sequence ID" value="NZ_JBHSED010000058.1"/>
</dbReference>
<evidence type="ECO:0000256" key="1">
    <source>
        <dbReference type="ARBA" id="ARBA00007592"/>
    </source>
</evidence>
<keyword evidence="6" id="KW-1185">Reference proteome</keyword>